<proteinExistence type="predicted"/>
<accession>A0A212CS44</accession>
<gene>
    <name evidence="3" type="ORF">Celaphus_00015382</name>
</gene>
<comment type="caution">
    <text evidence="3">The sequence shown here is derived from an EMBL/GenBank/DDBJ whole genome shotgun (WGS) entry which is preliminary data.</text>
</comment>
<evidence type="ECO:0000313" key="3">
    <source>
        <dbReference type="EMBL" id="OWK08837.1"/>
    </source>
</evidence>
<dbReference type="Proteomes" id="UP000242450">
    <property type="component" value="Chromosome 13"/>
</dbReference>
<feature type="region of interest" description="Disordered" evidence="1">
    <location>
        <begin position="232"/>
        <end position="328"/>
    </location>
</feature>
<sequence>MALALTGWQLVWGACVCVLVHGQQAPPGQGSDPGRWRQLIQWENNGQVYSLLNSGAEYVPPGPQGSEANSRVLLAGAPQAPPRRSQGGLRRRQAPSLPLPGRVGSDTVRGQARHPFGFGQVPDNWREVAVGDNTGMARARTSVSQQRHGGSASSVSASAFASTYRQPSSFPQQQFPYPQAPFVSQYETYDPATRTYDQGYVYYRSAGGGLGAAAVASAGVVYPFQPRARYEEYGGGGGEEQPEYPPQGFYPAAPERPYAPQPADGLDRRYSHSLPPRAVEPQPPFRVLEPPYLPVRSSDAPPPGSERNGAQQGRLSVGSVYRPNQNGR</sequence>
<keyword evidence="2" id="KW-0732">Signal</keyword>
<organism evidence="3 4">
    <name type="scientific">Cervus elaphus hippelaphus</name>
    <name type="common">European red deer</name>
    <dbReference type="NCBI Taxonomy" id="46360"/>
    <lineage>
        <taxon>Eukaryota</taxon>
        <taxon>Metazoa</taxon>
        <taxon>Chordata</taxon>
        <taxon>Craniata</taxon>
        <taxon>Vertebrata</taxon>
        <taxon>Euteleostomi</taxon>
        <taxon>Mammalia</taxon>
        <taxon>Eutheria</taxon>
        <taxon>Laurasiatheria</taxon>
        <taxon>Artiodactyla</taxon>
        <taxon>Ruminantia</taxon>
        <taxon>Pecora</taxon>
        <taxon>Cervidae</taxon>
        <taxon>Cervinae</taxon>
        <taxon>Cervus</taxon>
    </lineage>
</organism>
<feature type="non-terminal residue" evidence="3">
    <location>
        <position position="328"/>
    </location>
</feature>
<feature type="region of interest" description="Disordered" evidence="1">
    <location>
        <begin position="78"/>
        <end position="108"/>
    </location>
</feature>
<dbReference type="OrthoDB" id="547291at2759"/>
<keyword evidence="4" id="KW-1185">Reference proteome</keyword>
<evidence type="ECO:0000256" key="1">
    <source>
        <dbReference type="SAM" id="MobiDB-lite"/>
    </source>
</evidence>
<feature type="chain" id="PRO_5012758505" evidence="2">
    <location>
        <begin position="23"/>
        <end position="328"/>
    </location>
</feature>
<evidence type="ECO:0000256" key="2">
    <source>
        <dbReference type="SAM" id="SignalP"/>
    </source>
</evidence>
<evidence type="ECO:0000313" key="4">
    <source>
        <dbReference type="Proteomes" id="UP000242450"/>
    </source>
</evidence>
<protein>
    <submittedName>
        <fullName evidence="3">LOXL1</fullName>
    </submittedName>
</protein>
<dbReference type="AlphaFoldDB" id="A0A212CS44"/>
<name>A0A212CS44_CEREH</name>
<feature type="signal peptide" evidence="2">
    <location>
        <begin position="1"/>
        <end position="22"/>
    </location>
</feature>
<reference evidence="3 4" key="1">
    <citation type="journal article" date="2018" name="Mol. Genet. Genomics">
        <title>The red deer Cervus elaphus genome CerEla1.0: sequencing, annotating, genes, and chromosomes.</title>
        <authorList>
            <person name="Bana N.A."/>
            <person name="Nyiri A."/>
            <person name="Nagy J."/>
            <person name="Frank K."/>
            <person name="Nagy T."/>
            <person name="Steger V."/>
            <person name="Schiller M."/>
            <person name="Lakatos P."/>
            <person name="Sugar L."/>
            <person name="Horn P."/>
            <person name="Barta E."/>
            <person name="Orosz L."/>
        </authorList>
    </citation>
    <scope>NUCLEOTIDE SEQUENCE [LARGE SCALE GENOMIC DNA]</scope>
    <source>
        <strain evidence="3">Hungarian</strain>
    </source>
</reference>
<dbReference type="EMBL" id="MKHE01000013">
    <property type="protein sequence ID" value="OWK08837.1"/>
    <property type="molecule type" value="Genomic_DNA"/>
</dbReference>